<dbReference type="InterPro" id="IPR016615">
    <property type="entry name" value="Otubain"/>
</dbReference>
<feature type="site" description="Interacts with free ubiquitin" evidence="9">
    <location>
        <position position="223"/>
    </location>
</feature>
<evidence type="ECO:0000313" key="11">
    <source>
        <dbReference type="EMBL" id="CAD5120286.1"/>
    </source>
</evidence>
<dbReference type="InterPro" id="IPR019400">
    <property type="entry name" value="Peptidase_C65_otubain"/>
</dbReference>
<feature type="site" description="Interacts with free ubiquitin" evidence="9">
    <location>
        <position position="225"/>
    </location>
</feature>
<dbReference type="Gene3D" id="1.20.1300.20">
    <property type="entry name" value="Peptidase C65 Otubain, subdomain 2"/>
    <property type="match status" value="1"/>
</dbReference>
<accession>A0A7I8VX39</accession>
<organism evidence="11 12">
    <name type="scientific">Dimorphilus gyrociliatus</name>
    <dbReference type="NCBI Taxonomy" id="2664684"/>
    <lineage>
        <taxon>Eukaryota</taxon>
        <taxon>Metazoa</taxon>
        <taxon>Spiralia</taxon>
        <taxon>Lophotrochozoa</taxon>
        <taxon>Annelida</taxon>
        <taxon>Polychaeta</taxon>
        <taxon>Polychaeta incertae sedis</taxon>
        <taxon>Dinophilidae</taxon>
        <taxon>Dimorphilus</taxon>
    </lineage>
</organism>
<dbReference type="Pfam" id="PF10275">
    <property type="entry name" value="Peptidase_C65"/>
    <property type="match status" value="1"/>
</dbReference>
<keyword evidence="7" id="KW-0788">Thiol protease</keyword>
<dbReference type="InterPro" id="IPR003323">
    <property type="entry name" value="OTU_dom"/>
</dbReference>
<protein>
    <recommendedName>
        <fullName evidence="3">ubiquitinyl hydrolase 1</fullName>
        <ecNumber evidence="3">3.4.19.12</ecNumber>
    </recommendedName>
</protein>
<evidence type="ECO:0000256" key="8">
    <source>
        <dbReference type="PIRSR" id="PIRSR013503-1"/>
    </source>
</evidence>
<dbReference type="Proteomes" id="UP000549394">
    <property type="component" value="Unassembled WGS sequence"/>
</dbReference>
<keyword evidence="6" id="KW-0378">Hydrolase</keyword>
<comment type="similarity">
    <text evidence="2">Belongs to the peptidase C65 family.</text>
</comment>
<evidence type="ECO:0000313" key="12">
    <source>
        <dbReference type="Proteomes" id="UP000549394"/>
    </source>
</evidence>
<evidence type="ECO:0000256" key="6">
    <source>
        <dbReference type="ARBA" id="ARBA00022801"/>
    </source>
</evidence>
<evidence type="ECO:0000256" key="5">
    <source>
        <dbReference type="ARBA" id="ARBA00022786"/>
    </source>
</evidence>
<gene>
    <name evidence="11" type="ORF">DGYR_LOCUS8399</name>
</gene>
<evidence type="ECO:0000256" key="4">
    <source>
        <dbReference type="ARBA" id="ARBA00022670"/>
    </source>
</evidence>
<feature type="active site" evidence="8">
    <location>
        <position position="252"/>
    </location>
</feature>
<feature type="active site" description="Nucleophile" evidence="8">
    <location>
        <position position="79"/>
    </location>
</feature>
<reference evidence="11 12" key="1">
    <citation type="submission" date="2020-08" db="EMBL/GenBank/DDBJ databases">
        <authorList>
            <person name="Hejnol A."/>
        </authorList>
    </citation>
    <scope>NUCLEOTIDE SEQUENCE [LARGE SCALE GENOMIC DNA]</scope>
</reference>
<dbReference type="PIRSF" id="PIRSF013503">
    <property type="entry name" value="Ubiquitin_thioesterase_Otubain"/>
    <property type="match status" value="1"/>
</dbReference>
<keyword evidence="12" id="KW-1185">Reference proteome</keyword>
<sequence>MEKAADFHYNAEQNYDEETIIQQREIEKEIAGCQDLVGPKEDFTTLDREFEHDVAFLKKIQDVKQRYRRFRRIRADGNCFFRAFGFAYFESLLKNPDEFKRFQDIALKSKDELITLGFPQFTLEDFHETFMQELNKIETNKSIEGVLQTFNDCGTSDYIVVYLRLIVSGFLQKNEDFYQSFLDGGRTMREFCNQEVEPMGRESDHIHIIALSQATGICVQVDYMDRGDGNLISHVFPEDSSPSIYLLYKPGHYDILYKE</sequence>
<keyword evidence="5" id="KW-0833">Ubl conjugation pathway</keyword>
<dbReference type="InterPro" id="IPR042468">
    <property type="entry name" value="Peptidase_C65_otubain_sub1"/>
</dbReference>
<comment type="caution">
    <text evidence="11">The sequence shown here is derived from an EMBL/GenBank/DDBJ whole genome shotgun (WGS) entry which is preliminary data.</text>
</comment>
<feature type="site" description="Interacts with free ubiquitin" evidence="9">
    <location>
        <position position="209"/>
    </location>
</feature>
<dbReference type="PROSITE" id="PS50802">
    <property type="entry name" value="OTU"/>
    <property type="match status" value="1"/>
</dbReference>
<keyword evidence="4" id="KW-0645">Protease</keyword>
<dbReference type="InterPro" id="IPR038765">
    <property type="entry name" value="Papain-like_cys_pep_sf"/>
</dbReference>
<name>A0A7I8VX39_9ANNE</name>
<evidence type="ECO:0000256" key="1">
    <source>
        <dbReference type="ARBA" id="ARBA00000707"/>
    </source>
</evidence>
<comment type="catalytic activity">
    <reaction evidence="1">
        <text>Thiol-dependent hydrolysis of ester, thioester, amide, peptide and isopeptide bonds formed by the C-terminal Gly of ubiquitin (a 76-residue protein attached to proteins as an intracellular targeting signal).</text>
        <dbReference type="EC" id="3.4.19.12"/>
    </reaction>
</comment>
<proteinExistence type="inferred from homology"/>
<dbReference type="GO" id="GO:0004843">
    <property type="term" value="F:cysteine-type deubiquitinase activity"/>
    <property type="evidence" value="ECO:0007669"/>
    <property type="project" value="UniProtKB-EC"/>
</dbReference>
<evidence type="ECO:0000259" key="10">
    <source>
        <dbReference type="PROSITE" id="PS50802"/>
    </source>
</evidence>
<dbReference type="GO" id="GO:0043130">
    <property type="term" value="F:ubiquitin binding"/>
    <property type="evidence" value="ECO:0007669"/>
    <property type="project" value="TreeGrafter"/>
</dbReference>
<feature type="domain" description="OTU" evidence="10">
    <location>
        <begin position="68"/>
        <end position="259"/>
    </location>
</feature>
<dbReference type="PANTHER" id="PTHR12931:SF15">
    <property type="entry name" value="UBIQUITIN THIOESTERASE OTUBAIN-LIKE"/>
    <property type="match status" value="1"/>
</dbReference>
<evidence type="ECO:0000256" key="3">
    <source>
        <dbReference type="ARBA" id="ARBA00012759"/>
    </source>
</evidence>
<dbReference type="AlphaFoldDB" id="A0A7I8VX39"/>
<dbReference type="Gene3D" id="3.30.200.60">
    <property type="entry name" value="Peptidase C65 Otubain, subdomain 1"/>
    <property type="match status" value="1"/>
</dbReference>
<evidence type="ECO:0000256" key="9">
    <source>
        <dbReference type="PIRSR" id="PIRSR013503-2"/>
    </source>
</evidence>
<feature type="active site" evidence="8">
    <location>
        <position position="76"/>
    </location>
</feature>
<evidence type="ECO:0000256" key="7">
    <source>
        <dbReference type="ARBA" id="ARBA00022807"/>
    </source>
</evidence>
<dbReference type="InterPro" id="IPR042467">
    <property type="entry name" value="Peptidase_C65_otubain_sub2"/>
</dbReference>
<feature type="site" description="Interacts with free ubiquitin" evidence="9">
    <location>
        <position position="253"/>
    </location>
</feature>
<feature type="site" description="Interacts with free ubiquitin" evidence="9">
    <location>
        <position position="248"/>
    </location>
</feature>
<dbReference type="GO" id="GO:0005634">
    <property type="term" value="C:nucleus"/>
    <property type="evidence" value="ECO:0007669"/>
    <property type="project" value="TreeGrafter"/>
</dbReference>
<dbReference type="GO" id="GO:0006508">
    <property type="term" value="P:proteolysis"/>
    <property type="evidence" value="ECO:0007669"/>
    <property type="project" value="UniProtKB-KW"/>
</dbReference>
<dbReference type="SUPFAM" id="SSF54001">
    <property type="entry name" value="Cysteine proteinases"/>
    <property type="match status" value="1"/>
</dbReference>
<dbReference type="GO" id="GO:0071108">
    <property type="term" value="P:protein K48-linked deubiquitination"/>
    <property type="evidence" value="ECO:0007669"/>
    <property type="project" value="TreeGrafter"/>
</dbReference>
<dbReference type="PANTHER" id="PTHR12931">
    <property type="entry name" value="UBIQUITIN THIOLESTERASE PROTEIN OTUB"/>
    <property type="match status" value="1"/>
</dbReference>
<dbReference type="EC" id="3.4.19.12" evidence="3"/>
<evidence type="ECO:0000256" key="2">
    <source>
        <dbReference type="ARBA" id="ARBA00006579"/>
    </source>
</evidence>
<dbReference type="OrthoDB" id="18915at2759"/>
<dbReference type="EMBL" id="CAJFCJ010000012">
    <property type="protein sequence ID" value="CAD5120286.1"/>
    <property type="molecule type" value="Genomic_DNA"/>
</dbReference>
<dbReference type="FunFam" id="1.20.1300.20:FF:000001">
    <property type="entry name" value="Ubiquitin thioesterase OTUB1"/>
    <property type="match status" value="1"/>
</dbReference>